<reference evidence="2 3" key="1">
    <citation type="submission" date="2023-05" db="EMBL/GenBank/DDBJ databases">
        <title>Actinoplanes sp. NEAU-A12 genome sequencing.</title>
        <authorList>
            <person name="Wang Z.-S."/>
        </authorList>
    </citation>
    <scope>NUCLEOTIDE SEQUENCE [LARGE SCALE GENOMIC DNA]</scope>
    <source>
        <strain evidence="2 3">NEAU-A12</strain>
    </source>
</reference>
<feature type="transmembrane region" description="Helical" evidence="1">
    <location>
        <begin position="256"/>
        <end position="279"/>
    </location>
</feature>
<keyword evidence="1" id="KW-1133">Transmembrane helix</keyword>
<accession>A0ABT6WEF8</accession>
<evidence type="ECO:0000313" key="2">
    <source>
        <dbReference type="EMBL" id="MDI6098093.1"/>
    </source>
</evidence>
<organism evidence="2 3">
    <name type="scientific">Actinoplanes sandaracinus</name>
    <dbReference type="NCBI Taxonomy" id="3045177"/>
    <lineage>
        <taxon>Bacteria</taxon>
        <taxon>Bacillati</taxon>
        <taxon>Actinomycetota</taxon>
        <taxon>Actinomycetes</taxon>
        <taxon>Micromonosporales</taxon>
        <taxon>Micromonosporaceae</taxon>
        <taxon>Actinoplanes</taxon>
    </lineage>
</organism>
<dbReference type="EMBL" id="JASCTH010000003">
    <property type="protein sequence ID" value="MDI6098093.1"/>
    <property type="molecule type" value="Genomic_DNA"/>
</dbReference>
<gene>
    <name evidence="2" type="ORF">QLQ12_05685</name>
</gene>
<comment type="caution">
    <text evidence="2">The sequence shown here is derived from an EMBL/GenBank/DDBJ whole genome shotgun (WGS) entry which is preliminary data.</text>
</comment>
<feature type="transmembrane region" description="Helical" evidence="1">
    <location>
        <begin position="233"/>
        <end position="250"/>
    </location>
</feature>
<sequence length="282" mass="28253">MTAIPVADFTPADFAVADFTVADFAIADLTAAGFFADGFVESTWPDAVLATADVPACLPTVPVPDDPPVEPLPASDIDVAARPFTEARVVSRSVAVRDETIRPAPVLVAATARAAGFLGATASTVALPPTRWAATLPLRAWFAADALAEGATLFAASLATAATALELAALELAVLEPATVVPVDPAVAAFAVAIRPPAFAATARPAVGFTPDGPDPARWTTGRWAACFAPAEPALAAVLTLVGAAALAAVPGLAPVILATGVTVCCLPGVAFGAACLLLDPR</sequence>
<evidence type="ECO:0000256" key="1">
    <source>
        <dbReference type="SAM" id="Phobius"/>
    </source>
</evidence>
<dbReference type="RefSeq" id="WP_282757581.1">
    <property type="nucleotide sequence ID" value="NZ_JASCTH010000003.1"/>
</dbReference>
<evidence type="ECO:0008006" key="4">
    <source>
        <dbReference type="Google" id="ProtNLM"/>
    </source>
</evidence>
<evidence type="ECO:0000313" key="3">
    <source>
        <dbReference type="Proteomes" id="UP001241758"/>
    </source>
</evidence>
<protein>
    <recommendedName>
        <fullName evidence="4">Pentapeptide repeat-containing protein</fullName>
    </recommendedName>
</protein>
<dbReference type="Proteomes" id="UP001241758">
    <property type="component" value="Unassembled WGS sequence"/>
</dbReference>
<keyword evidence="3" id="KW-1185">Reference proteome</keyword>
<name>A0ABT6WEF8_9ACTN</name>
<keyword evidence="1" id="KW-0472">Membrane</keyword>
<keyword evidence="1" id="KW-0812">Transmembrane</keyword>
<proteinExistence type="predicted"/>